<proteinExistence type="inferred from homology"/>
<gene>
    <name evidence="10" type="ORF">PGO_114010</name>
</gene>
<dbReference type="GO" id="GO:0000822">
    <property type="term" value="F:inositol hexakisphosphate binding"/>
    <property type="evidence" value="ECO:0007669"/>
    <property type="project" value="TreeGrafter"/>
</dbReference>
<evidence type="ECO:0008006" key="12">
    <source>
        <dbReference type="Google" id="ProtNLM"/>
    </source>
</evidence>
<dbReference type="InterPro" id="IPR004342">
    <property type="entry name" value="EXS_C"/>
</dbReference>
<dbReference type="PROSITE" id="PS51382">
    <property type="entry name" value="SPX"/>
    <property type="match status" value="1"/>
</dbReference>
<evidence type="ECO:0000256" key="5">
    <source>
        <dbReference type="ARBA" id="ARBA00023136"/>
    </source>
</evidence>
<comment type="caution">
    <text evidence="10">The sequence shown here is derived from an EMBL/GenBank/DDBJ whole genome shotgun (WGS) entry which is preliminary data.</text>
</comment>
<dbReference type="OrthoDB" id="9970435at2759"/>
<feature type="domain" description="EXS" evidence="8">
    <location>
        <begin position="453"/>
        <end position="647"/>
    </location>
</feature>
<feature type="transmembrane region" description="Helical" evidence="7">
    <location>
        <begin position="366"/>
        <end position="388"/>
    </location>
</feature>
<keyword evidence="4 7" id="KW-1133">Transmembrane helix</keyword>
<feature type="transmembrane region" description="Helical" evidence="7">
    <location>
        <begin position="596"/>
        <end position="612"/>
    </location>
</feature>
<organism evidence="10 11">
    <name type="scientific">Plasmodium gonderi</name>
    <dbReference type="NCBI Taxonomy" id="77519"/>
    <lineage>
        <taxon>Eukaryota</taxon>
        <taxon>Sar</taxon>
        <taxon>Alveolata</taxon>
        <taxon>Apicomplexa</taxon>
        <taxon>Aconoidasida</taxon>
        <taxon>Haemosporida</taxon>
        <taxon>Plasmodiidae</taxon>
        <taxon>Plasmodium</taxon>
        <taxon>Plasmodium (Plasmodium)</taxon>
    </lineage>
</organism>
<feature type="transmembrane region" description="Helical" evidence="7">
    <location>
        <begin position="522"/>
        <end position="546"/>
    </location>
</feature>
<feature type="transmembrane region" description="Helical" evidence="7">
    <location>
        <begin position="493"/>
        <end position="510"/>
    </location>
</feature>
<evidence type="ECO:0000256" key="4">
    <source>
        <dbReference type="ARBA" id="ARBA00022989"/>
    </source>
</evidence>
<evidence type="ECO:0000256" key="7">
    <source>
        <dbReference type="SAM" id="Phobius"/>
    </source>
</evidence>
<dbReference type="PROSITE" id="PS51380">
    <property type="entry name" value="EXS"/>
    <property type="match status" value="1"/>
</dbReference>
<dbReference type="RefSeq" id="XP_028544536.1">
    <property type="nucleotide sequence ID" value="XM_028688735.1"/>
</dbReference>
<comment type="subcellular location">
    <subcellularLocation>
        <location evidence="1">Membrane</location>
        <topology evidence="1">Multi-pass membrane protein</topology>
    </subcellularLocation>
</comment>
<dbReference type="EMBL" id="BDQF01000012">
    <property type="protein sequence ID" value="GAW81947.1"/>
    <property type="molecule type" value="Genomic_DNA"/>
</dbReference>
<feature type="domain" description="SPX" evidence="9">
    <location>
        <begin position="1"/>
        <end position="193"/>
    </location>
</feature>
<dbReference type="OMA" id="FMQLYGV"/>
<feature type="compositionally biased region" description="Basic and acidic residues" evidence="6">
    <location>
        <begin position="65"/>
        <end position="85"/>
    </location>
</feature>
<dbReference type="GO" id="GO:0006817">
    <property type="term" value="P:phosphate ion transport"/>
    <property type="evidence" value="ECO:0007669"/>
    <property type="project" value="TreeGrafter"/>
</dbReference>
<feature type="transmembrane region" description="Helical" evidence="7">
    <location>
        <begin position="460"/>
        <end position="481"/>
    </location>
</feature>
<dbReference type="GeneID" id="39748679"/>
<dbReference type="GO" id="GO:0005886">
    <property type="term" value="C:plasma membrane"/>
    <property type="evidence" value="ECO:0007669"/>
    <property type="project" value="TreeGrafter"/>
</dbReference>
<evidence type="ECO:0000256" key="6">
    <source>
        <dbReference type="SAM" id="MobiDB-lite"/>
    </source>
</evidence>
<dbReference type="GO" id="GO:0005794">
    <property type="term" value="C:Golgi apparatus"/>
    <property type="evidence" value="ECO:0007669"/>
    <property type="project" value="TreeGrafter"/>
</dbReference>
<reference evidence="11" key="1">
    <citation type="submission" date="2017-04" db="EMBL/GenBank/DDBJ databases">
        <title>Plasmodium gonderi genome.</title>
        <authorList>
            <person name="Arisue N."/>
            <person name="Honma H."/>
            <person name="Kawai S."/>
            <person name="Tougan T."/>
            <person name="Tanabe K."/>
            <person name="Horii T."/>
        </authorList>
    </citation>
    <scope>NUCLEOTIDE SEQUENCE [LARGE SCALE GENOMIC DNA]</scope>
    <source>
        <strain evidence="11">ATCC 30045</strain>
    </source>
</reference>
<protein>
    <recommendedName>
        <fullName evidence="12">G-protein associated signal transduction protein</fullName>
    </recommendedName>
</protein>
<dbReference type="AlphaFoldDB" id="A0A1Y1JL58"/>
<feature type="transmembrane region" description="Helical" evidence="7">
    <location>
        <begin position="566"/>
        <end position="590"/>
    </location>
</feature>
<feature type="transmembrane region" description="Helical" evidence="7">
    <location>
        <begin position="293"/>
        <end position="319"/>
    </location>
</feature>
<evidence type="ECO:0000256" key="3">
    <source>
        <dbReference type="ARBA" id="ARBA00022692"/>
    </source>
</evidence>
<evidence type="ECO:0000259" key="8">
    <source>
        <dbReference type="PROSITE" id="PS51380"/>
    </source>
</evidence>
<accession>A0A1Y1JL58</accession>
<feature type="transmembrane region" description="Helical" evidence="7">
    <location>
        <begin position="252"/>
        <end position="273"/>
    </location>
</feature>
<keyword evidence="3 7" id="KW-0812">Transmembrane</keyword>
<feature type="region of interest" description="Disordered" evidence="6">
    <location>
        <begin position="65"/>
        <end position="90"/>
    </location>
</feature>
<dbReference type="PANTHER" id="PTHR10783">
    <property type="entry name" value="XENOTROPIC AND POLYTROPIC RETROVIRUS RECEPTOR 1-RELATED"/>
    <property type="match status" value="1"/>
</dbReference>
<dbReference type="InterPro" id="IPR004331">
    <property type="entry name" value="SPX_dom"/>
</dbReference>
<dbReference type="GO" id="GO:0016036">
    <property type="term" value="P:cellular response to phosphate starvation"/>
    <property type="evidence" value="ECO:0007669"/>
    <property type="project" value="TreeGrafter"/>
</dbReference>
<keyword evidence="5 7" id="KW-0472">Membrane</keyword>
<evidence type="ECO:0000256" key="1">
    <source>
        <dbReference type="ARBA" id="ARBA00004141"/>
    </source>
</evidence>
<evidence type="ECO:0000259" key="9">
    <source>
        <dbReference type="PROSITE" id="PS51382"/>
    </source>
</evidence>
<dbReference type="Proteomes" id="UP000195521">
    <property type="component" value="Unassembled WGS sequence"/>
</dbReference>
<feature type="transmembrane region" description="Helical" evidence="7">
    <location>
        <begin position="400"/>
        <end position="417"/>
    </location>
</feature>
<feature type="transmembrane region" description="Helical" evidence="7">
    <location>
        <begin position="331"/>
        <end position="354"/>
    </location>
</feature>
<keyword evidence="11" id="KW-1185">Reference proteome</keyword>
<dbReference type="PANTHER" id="PTHR10783:SF103">
    <property type="entry name" value="SOLUTE CARRIER FAMILY 53 MEMBER 1"/>
    <property type="match status" value="1"/>
</dbReference>
<name>A0A1Y1JL58_PLAGO</name>
<evidence type="ECO:0000313" key="10">
    <source>
        <dbReference type="EMBL" id="GAW81947.1"/>
    </source>
</evidence>
<sequence length="647" mass="77171">MKFAEKLKHLKVKSWEDKYVDYKFLKKIIKRKCNAEMSSLYDRIDKNDIGILEVCNLVTSDDVHQDGKEKKNKKNDHNRDHNPDHGDEDIEHGNIDYTYFFFYALENNINMVKEHYEKEFNYLDTKINEIKSFLHTDNVNLKDMEILKTKCLHIYNLFDILNNYLNINVLSVYKILKKKNKKEKLSTSLDLYQKYCNTLHQISREEHFNEKIKSTYLSIQKKRGDNCEKLDFLNFKIYIKSKIENIGQYKGILYILYGILIILIINTIILLSINKNNINMNTILAILPIYRLLYILNFFFLFIFGSFLFMQLYGVNFTYILDLNKIIVDEYYYLINVVIFLLFLTTLSLLIFLLDVLFKLNIFSNIIFHVVILFILLFSTTIIPVNFYKYKENNFVFSSLLRVLSSGIFLVNSVNLLDNIIGDILTSLSKTFSDVQYFVCFLINGMNTNEPAKCPIMEGYINPVFVGLPFYFRFCQCLIRYNNEREKIHIYNMLKYLSGIAIVICTSFNWSYFGLQAETSKLILICAYIVGSTYMYIWDLYCDWGLLKEYNYLLRKNNNLMYPPHYYYFAGFLNLIFRLTWAITIMPVNIFQNKEINTFLITFFLMFIEVLRRSIWICFRLENEHVTNASRYRSILWVPKMTKKKKF</sequence>
<comment type="similarity">
    <text evidence="2">Belongs to the SYG1 (TC 2.A.94) family.</text>
</comment>
<evidence type="ECO:0000256" key="2">
    <source>
        <dbReference type="ARBA" id="ARBA00009665"/>
    </source>
</evidence>
<evidence type="ECO:0000313" key="11">
    <source>
        <dbReference type="Proteomes" id="UP000195521"/>
    </source>
</evidence>
<dbReference type="Pfam" id="PF03124">
    <property type="entry name" value="EXS"/>
    <property type="match status" value="1"/>
</dbReference>